<dbReference type="InterPro" id="IPR001128">
    <property type="entry name" value="Cyt_P450"/>
</dbReference>
<reference evidence="8 9" key="1">
    <citation type="submission" date="2021-01" db="EMBL/GenBank/DDBJ databases">
        <title>WGS of actinomycetes isolated from Thailand.</title>
        <authorList>
            <person name="Thawai C."/>
        </authorList>
    </citation>
    <scope>NUCLEOTIDE SEQUENCE [LARGE SCALE GENOMIC DNA]</scope>
    <source>
        <strain evidence="8 9">LPG 2</strain>
    </source>
</reference>
<keyword evidence="2 7" id="KW-0349">Heme</keyword>
<evidence type="ECO:0000256" key="3">
    <source>
        <dbReference type="ARBA" id="ARBA00022723"/>
    </source>
</evidence>
<dbReference type="Proteomes" id="UP000602198">
    <property type="component" value="Unassembled WGS sequence"/>
</dbReference>
<dbReference type="Pfam" id="PF00067">
    <property type="entry name" value="p450"/>
    <property type="match status" value="1"/>
</dbReference>
<keyword evidence="6 7" id="KW-0503">Monooxygenase</keyword>
<dbReference type="InterPro" id="IPR017972">
    <property type="entry name" value="Cyt_P450_CS"/>
</dbReference>
<evidence type="ECO:0000256" key="4">
    <source>
        <dbReference type="ARBA" id="ARBA00023002"/>
    </source>
</evidence>
<evidence type="ECO:0000256" key="2">
    <source>
        <dbReference type="ARBA" id="ARBA00022617"/>
    </source>
</evidence>
<comment type="caution">
    <text evidence="8">The sequence shown here is derived from an EMBL/GenBank/DDBJ whole genome shotgun (WGS) entry which is preliminary data.</text>
</comment>
<dbReference type="SUPFAM" id="SSF48264">
    <property type="entry name" value="Cytochrome P450"/>
    <property type="match status" value="1"/>
</dbReference>
<keyword evidence="9" id="KW-1185">Reference proteome</keyword>
<dbReference type="PRINTS" id="PR00359">
    <property type="entry name" value="BP450"/>
</dbReference>
<evidence type="ECO:0000256" key="5">
    <source>
        <dbReference type="ARBA" id="ARBA00023004"/>
    </source>
</evidence>
<evidence type="ECO:0000256" key="6">
    <source>
        <dbReference type="ARBA" id="ARBA00023033"/>
    </source>
</evidence>
<gene>
    <name evidence="8" type="ORF">JK358_24265</name>
</gene>
<dbReference type="InterPro" id="IPR036396">
    <property type="entry name" value="Cyt_P450_sf"/>
</dbReference>
<keyword evidence="3 7" id="KW-0479">Metal-binding</keyword>
<evidence type="ECO:0000313" key="9">
    <source>
        <dbReference type="Proteomes" id="UP000602198"/>
    </source>
</evidence>
<evidence type="ECO:0000313" key="8">
    <source>
        <dbReference type="EMBL" id="MBL1077525.1"/>
    </source>
</evidence>
<organism evidence="8 9">
    <name type="scientific">Nocardia acididurans</name>
    <dbReference type="NCBI Taxonomy" id="2802282"/>
    <lineage>
        <taxon>Bacteria</taxon>
        <taxon>Bacillati</taxon>
        <taxon>Actinomycetota</taxon>
        <taxon>Actinomycetes</taxon>
        <taxon>Mycobacteriales</taxon>
        <taxon>Nocardiaceae</taxon>
        <taxon>Nocardia</taxon>
    </lineage>
</organism>
<dbReference type="RefSeq" id="WP_201950919.1">
    <property type="nucleotide sequence ID" value="NZ_JAERRJ010000009.1"/>
</dbReference>
<dbReference type="EMBL" id="JAERRJ010000009">
    <property type="protein sequence ID" value="MBL1077525.1"/>
    <property type="molecule type" value="Genomic_DNA"/>
</dbReference>
<sequence>MDEVRSGGGIGRVQYPYGDVAWLVTGYEDVRTVYSQKAFSRTGMSQDSAPRLTAGLLLQGGIGSLDDSIHLKLRRVIGRELTSARMTSLRAATAALMGRRLAELAATGGGDYVSVVAKPFSLNVLGELVGIPESDQPDVGAWVSALLSDASASEAGARDAQAALEDLGRYVLKLLAARKADPAADFVSDLIRHGADLEKWEIVTVVFALVVGGYESSAHMLGKVILRLLLSPGLWTELRESPERIPAAVDELLRTITLAGGEGLPWRVREPVRLGGVDMAPGDYVVPAIGAANLDASVYPDPERIDTARNAKPHMAFGYGTRYCLGSPVARMELEVGIGALLRDYPDARLAVPPEQVPWQSGTAVWQLAELPIIL</sequence>
<dbReference type="InterPro" id="IPR002397">
    <property type="entry name" value="Cyt_P450_B"/>
</dbReference>
<keyword evidence="4 7" id="KW-0560">Oxidoreductase</keyword>
<dbReference type="PROSITE" id="PS00086">
    <property type="entry name" value="CYTOCHROME_P450"/>
    <property type="match status" value="1"/>
</dbReference>
<comment type="similarity">
    <text evidence="1 7">Belongs to the cytochrome P450 family.</text>
</comment>
<keyword evidence="5 7" id="KW-0408">Iron</keyword>
<protein>
    <submittedName>
        <fullName evidence="8">Cytochrome P450</fullName>
    </submittedName>
</protein>
<dbReference type="PANTHER" id="PTHR46696">
    <property type="entry name" value="P450, PUTATIVE (EUROFUNG)-RELATED"/>
    <property type="match status" value="1"/>
</dbReference>
<proteinExistence type="inferred from homology"/>
<evidence type="ECO:0000256" key="7">
    <source>
        <dbReference type="RuleBase" id="RU000461"/>
    </source>
</evidence>
<evidence type="ECO:0000256" key="1">
    <source>
        <dbReference type="ARBA" id="ARBA00010617"/>
    </source>
</evidence>
<name>A0ABS1MA56_9NOCA</name>
<dbReference type="PANTHER" id="PTHR46696:SF1">
    <property type="entry name" value="CYTOCHROME P450 YJIB-RELATED"/>
    <property type="match status" value="1"/>
</dbReference>
<dbReference type="Gene3D" id="1.10.630.10">
    <property type="entry name" value="Cytochrome P450"/>
    <property type="match status" value="1"/>
</dbReference>
<accession>A0ABS1MA56</accession>
<dbReference type="PRINTS" id="PR00385">
    <property type="entry name" value="P450"/>
</dbReference>